<dbReference type="Proteomes" id="UP001501319">
    <property type="component" value="Unassembled WGS sequence"/>
</dbReference>
<proteinExistence type="predicted"/>
<sequence>MTAPAPRDNLRAHRRTGSPLRRARLWPHGLTATTCAPIAARAHRYDLRAHGRTGSADNLRVCGRMAPRYDLRVCGRTGSPRQPAHLWQHGLASAPPRRIGDRWKLSDNQTESRRSPQSVRAAVAW</sequence>
<organism evidence="2 3">
    <name type="scientific">Kribbella alba</name>
    <dbReference type="NCBI Taxonomy" id="190197"/>
    <lineage>
        <taxon>Bacteria</taxon>
        <taxon>Bacillati</taxon>
        <taxon>Actinomycetota</taxon>
        <taxon>Actinomycetes</taxon>
        <taxon>Propionibacteriales</taxon>
        <taxon>Kribbellaceae</taxon>
        <taxon>Kribbella</taxon>
    </lineage>
</organism>
<evidence type="ECO:0000313" key="2">
    <source>
        <dbReference type="EMBL" id="GAA1618716.1"/>
    </source>
</evidence>
<reference evidence="3" key="1">
    <citation type="journal article" date="2019" name="Int. J. Syst. Evol. Microbiol.">
        <title>The Global Catalogue of Microorganisms (GCM) 10K type strain sequencing project: providing services to taxonomists for standard genome sequencing and annotation.</title>
        <authorList>
            <consortium name="The Broad Institute Genomics Platform"/>
            <consortium name="The Broad Institute Genome Sequencing Center for Infectious Disease"/>
            <person name="Wu L."/>
            <person name="Ma J."/>
        </authorList>
    </citation>
    <scope>NUCLEOTIDE SEQUENCE [LARGE SCALE GENOMIC DNA]</scope>
    <source>
        <strain evidence="3">JCM 14306</strain>
    </source>
</reference>
<accession>A0ABN2EVA9</accession>
<feature type="compositionally biased region" description="Basic and acidic residues" evidence="1">
    <location>
        <begin position="98"/>
        <end position="114"/>
    </location>
</feature>
<keyword evidence="3" id="KW-1185">Reference proteome</keyword>
<comment type="caution">
    <text evidence="2">The sequence shown here is derived from an EMBL/GenBank/DDBJ whole genome shotgun (WGS) entry which is preliminary data.</text>
</comment>
<name>A0ABN2EVA9_9ACTN</name>
<evidence type="ECO:0000313" key="3">
    <source>
        <dbReference type="Proteomes" id="UP001501319"/>
    </source>
</evidence>
<evidence type="ECO:0000256" key="1">
    <source>
        <dbReference type="SAM" id="MobiDB-lite"/>
    </source>
</evidence>
<dbReference type="EMBL" id="BAAANE010000001">
    <property type="protein sequence ID" value="GAA1618716.1"/>
    <property type="molecule type" value="Genomic_DNA"/>
</dbReference>
<feature type="region of interest" description="Disordered" evidence="1">
    <location>
        <begin position="80"/>
        <end position="125"/>
    </location>
</feature>
<protein>
    <submittedName>
        <fullName evidence="2">Uncharacterized protein</fullName>
    </submittedName>
</protein>
<gene>
    <name evidence="2" type="ORF">GCM10009744_01690</name>
</gene>